<protein>
    <submittedName>
        <fullName evidence="1">Uncharacterized protein</fullName>
    </submittedName>
</protein>
<dbReference type="EMBL" id="JAUIZM010000005">
    <property type="protein sequence ID" value="KAK1382306.1"/>
    <property type="molecule type" value="Genomic_DNA"/>
</dbReference>
<reference evidence="1" key="1">
    <citation type="submission" date="2023-02" db="EMBL/GenBank/DDBJ databases">
        <title>Genome of toxic invasive species Heracleum sosnowskyi carries increased number of genes despite the absence of recent whole-genome duplications.</title>
        <authorList>
            <person name="Schelkunov M."/>
            <person name="Shtratnikova V."/>
            <person name="Makarenko M."/>
            <person name="Klepikova A."/>
            <person name="Omelchenko D."/>
            <person name="Novikova G."/>
            <person name="Obukhova E."/>
            <person name="Bogdanov V."/>
            <person name="Penin A."/>
            <person name="Logacheva M."/>
        </authorList>
    </citation>
    <scope>NUCLEOTIDE SEQUENCE</scope>
    <source>
        <strain evidence="1">Hsosn_3</strain>
        <tissue evidence="1">Leaf</tissue>
    </source>
</reference>
<dbReference type="Proteomes" id="UP001237642">
    <property type="component" value="Unassembled WGS sequence"/>
</dbReference>
<dbReference type="AlphaFoldDB" id="A0AAD8MR34"/>
<evidence type="ECO:0000313" key="2">
    <source>
        <dbReference type="Proteomes" id="UP001237642"/>
    </source>
</evidence>
<sequence>MHDLLRDLGRNVARNKAPDEPEKYSRLWVPEDIEDVLKNHTGTSDIKTMWDLSMVSHVFGNGLARRHLTKRLVKVYSEFGHQISVYVSEFVDDQKIDPQWSDWILESPYWTSGELSESTKLYAHLLPNESRNFMGIILCFIRSTWGQK</sequence>
<reference evidence="1" key="2">
    <citation type="submission" date="2023-05" db="EMBL/GenBank/DDBJ databases">
        <authorList>
            <person name="Schelkunov M.I."/>
        </authorList>
    </citation>
    <scope>NUCLEOTIDE SEQUENCE</scope>
    <source>
        <strain evidence="1">Hsosn_3</strain>
        <tissue evidence="1">Leaf</tissue>
    </source>
</reference>
<evidence type="ECO:0000313" key="1">
    <source>
        <dbReference type="EMBL" id="KAK1382306.1"/>
    </source>
</evidence>
<organism evidence="1 2">
    <name type="scientific">Heracleum sosnowskyi</name>
    <dbReference type="NCBI Taxonomy" id="360622"/>
    <lineage>
        <taxon>Eukaryota</taxon>
        <taxon>Viridiplantae</taxon>
        <taxon>Streptophyta</taxon>
        <taxon>Embryophyta</taxon>
        <taxon>Tracheophyta</taxon>
        <taxon>Spermatophyta</taxon>
        <taxon>Magnoliopsida</taxon>
        <taxon>eudicotyledons</taxon>
        <taxon>Gunneridae</taxon>
        <taxon>Pentapetalae</taxon>
        <taxon>asterids</taxon>
        <taxon>campanulids</taxon>
        <taxon>Apiales</taxon>
        <taxon>Apiaceae</taxon>
        <taxon>Apioideae</taxon>
        <taxon>apioid superclade</taxon>
        <taxon>Tordylieae</taxon>
        <taxon>Tordyliinae</taxon>
        <taxon>Heracleum</taxon>
    </lineage>
</organism>
<comment type="caution">
    <text evidence="1">The sequence shown here is derived from an EMBL/GenBank/DDBJ whole genome shotgun (WGS) entry which is preliminary data.</text>
</comment>
<proteinExistence type="predicted"/>
<name>A0AAD8MR34_9APIA</name>
<accession>A0AAD8MR34</accession>
<gene>
    <name evidence="1" type="ORF">POM88_020041</name>
</gene>
<keyword evidence="2" id="KW-1185">Reference proteome</keyword>